<evidence type="ECO:0000313" key="1">
    <source>
        <dbReference type="EMBL" id="MBA0654022.1"/>
    </source>
</evidence>
<keyword evidence="2" id="KW-1185">Reference proteome</keyword>
<accession>A0A7J8UUI9</accession>
<feature type="non-terminal residue" evidence="1">
    <location>
        <position position="1"/>
    </location>
</feature>
<comment type="caution">
    <text evidence="1">The sequence shown here is derived from an EMBL/GenBank/DDBJ whole genome shotgun (WGS) entry which is preliminary data.</text>
</comment>
<evidence type="ECO:0000313" key="2">
    <source>
        <dbReference type="Proteomes" id="UP000593573"/>
    </source>
</evidence>
<dbReference type="Proteomes" id="UP000593573">
    <property type="component" value="Unassembled WGS sequence"/>
</dbReference>
<sequence>EHSTIKFVSCVWGELLSIIGLYCRISRGPERQLFTLWRMLVV</sequence>
<gene>
    <name evidence="1" type="ORF">Goklo_021107</name>
</gene>
<reference evidence="1 2" key="1">
    <citation type="journal article" date="2019" name="Genome Biol. Evol.">
        <title>Insights into the evolution of the New World diploid cottons (Gossypium, subgenus Houzingenia) based on genome sequencing.</title>
        <authorList>
            <person name="Grover C.E."/>
            <person name="Arick M.A. 2nd"/>
            <person name="Thrash A."/>
            <person name="Conover J.L."/>
            <person name="Sanders W.S."/>
            <person name="Peterson D.G."/>
            <person name="Frelichowski J.E."/>
            <person name="Scheffler J.A."/>
            <person name="Scheffler B.E."/>
            <person name="Wendel J.F."/>
        </authorList>
    </citation>
    <scope>NUCLEOTIDE SEQUENCE [LARGE SCALE GENOMIC DNA]</scope>
    <source>
        <strain evidence="1">57</strain>
        <tissue evidence="1">Leaf</tissue>
    </source>
</reference>
<dbReference type="EMBL" id="JABFAB010000007">
    <property type="protein sequence ID" value="MBA0654022.1"/>
    <property type="molecule type" value="Genomic_DNA"/>
</dbReference>
<proteinExistence type="predicted"/>
<protein>
    <submittedName>
        <fullName evidence="1">Uncharacterized protein</fullName>
    </submittedName>
</protein>
<name>A0A7J8UUI9_9ROSI</name>
<organism evidence="1 2">
    <name type="scientific">Gossypium klotzschianum</name>
    <dbReference type="NCBI Taxonomy" id="34286"/>
    <lineage>
        <taxon>Eukaryota</taxon>
        <taxon>Viridiplantae</taxon>
        <taxon>Streptophyta</taxon>
        <taxon>Embryophyta</taxon>
        <taxon>Tracheophyta</taxon>
        <taxon>Spermatophyta</taxon>
        <taxon>Magnoliopsida</taxon>
        <taxon>eudicotyledons</taxon>
        <taxon>Gunneridae</taxon>
        <taxon>Pentapetalae</taxon>
        <taxon>rosids</taxon>
        <taxon>malvids</taxon>
        <taxon>Malvales</taxon>
        <taxon>Malvaceae</taxon>
        <taxon>Malvoideae</taxon>
        <taxon>Gossypium</taxon>
    </lineage>
</organism>
<dbReference type="AlphaFoldDB" id="A0A7J8UUI9"/>